<evidence type="ECO:0000313" key="11">
    <source>
        <dbReference type="EMBL" id="KKK60384.1"/>
    </source>
</evidence>
<evidence type="ECO:0000256" key="2">
    <source>
        <dbReference type="ARBA" id="ARBA00022448"/>
    </source>
</evidence>
<dbReference type="AlphaFoldDB" id="A0A0F8Z1U4"/>
<dbReference type="InterPro" id="IPR036197">
    <property type="entry name" value="NarG-like_sf"/>
</dbReference>
<feature type="transmembrane region" description="Helical" evidence="9">
    <location>
        <begin position="6"/>
        <end position="23"/>
    </location>
</feature>
<dbReference type="Pfam" id="PF02665">
    <property type="entry name" value="Nitrate_red_gam"/>
    <property type="match status" value="1"/>
</dbReference>
<evidence type="ECO:0000256" key="4">
    <source>
        <dbReference type="ARBA" id="ARBA00022692"/>
    </source>
</evidence>
<keyword evidence="8 9" id="KW-0472">Membrane</keyword>
<feature type="transmembrane region" description="Helical" evidence="9">
    <location>
        <begin position="136"/>
        <end position="160"/>
    </location>
</feature>
<evidence type="ECO:0000256" key="9">
    <source>
        <dbReference type="SAM" id="Phobius"/>
    </source>
</evidence>
<feature type="transmembrane region" description="Helical" evidence="9">
    <location>
        <begin position="96"/>
        <end position="116"/>
    </location>
</feature>
<dbReference type="PANTHER" id="PTHR30598:SF3">
    <property type="entry name" value="RESPIRATORY NITRATE REDUCTASE 1 GAMMA CHAIN"/>
    <property type="match status" value="1"/>
</dbReference>
<protein>
    <recommendedName>
        <fullName evidence="10">NarG-like domain-containing protein</fullName>
    </recommendedName>
</protein>
<dbReference type="InterPro" id="IPR047660">
    <property type="entry name" value="DsrM"/>
</dbReference>
<gene>
    <name evidence="11" type="ORF">LCGC14_3024910</name>
</gene>
<comment type="caution">
    <text evidence="11">The sequence shown here is derived from an EMBL/GenBank/DDBJ whole genome shotgun (WGS) entry which is preliminary data.</text>
</comment>
<feature type="domain" description="NarG-like" evidence="10">
    <location>
        <begin position="67"/>
        <end position="251"/>
    </location>
</feature>
<proteinExistence type="predicted"/>
<dbReference type="SUPFAM" id="SSF103501">
    <property type="entry name" value="Respiratory nitrate reductase 1 gamma chain"/>
    <property type="match status" value="1"/>
</dbReference>
<dbReference type="PANTHER" id="PTHR30598">
    <property type="entry name" value="NITRATE REDUCTASE PRIVATE CHAPERONE, REDOX ENZYME MATURATION PROTEIN REMP FAMILY"/>
    <property type="match status" value="1"/>
</dbReference>
<dbReference type="NCBIfam" id="NF038037">
    <property type="entry name" value="cytob_DsrM"/>
    <property type="match status" value="1"/>
</dbReference>
<evidence type="ECO:0000256" key="6">
    <source>
        <dbReference type="ARBA" id="ARBA00022989"/>
    </source>
</evidence>
<evidence type="ECO:0000259" key="10">
    <source>
        <dbReference type="Pfam" id="PF02665"/>
    </source>
</evidence>
<keyword evidence="6 9" id="KW-1133">Transmembrane helix</keyword>
<organism evidence="11">
    <name type="scientific">marine sediment metagenome</name>
    <dbReference type="NCBI Taxonomy" id="412755"/>
    <lineage>
        <taxon>unclassified sequences</taxon>
        <taxon>metagenomes</taxon>
        <taxon>ecological metagenomes</taxon>
    </lineage>
</organism>
<dbReference type="GO" id="GO:0020037">
    <property type="term" value="F:heme binding"/>
    <property type="evidence" value="ECO:0007669"/>
    <property type="project" value="TreeGrafter"/>
</dbReference>
<keyword evidence="5" id="KW-0249">Electron transport</keyword>
<dbReference type="GO" id="GO:0009055">
    <property type="term" value="F:electron transfer activity"/>
    <property type="evidence" value="ECO:0007669"/>
    <property type="project" value="TreeGrafter"/>
</dbReference>
<comment type="subcellular location">
    <subcellularLocation>
        <location evidence="1">Cell membrane</location>
        <topology evidence="1">Multi-pass membrane protein</topology>
    </subcellularLocation>
</comment>
<sequence>VLGIAIPYLAVVVFLGGFVYRLIEWARSPVPFKIPTTCGQQESLPWIRHDKLESPSTTMQVMARMALEVFLFRSLFRNTKATATDGPRLLYSSDKFLWLGGMVFHWSFLIIIVRHFRLFVEPVPWFVHILEAGDGFLQLTLPTFYITDAMLVLAATYLFIRRVVIPQVKYISLPADFFPLFLILSIAGTGILMRYVLKVNIVGVKALVNGLFTFSPAIPDNLGETAYIFYIHLFLVSALMVYFPFSKLMHMGGVFMSPTRNMPNDSRKNRHINPWNDPGIVPHSYEAYEDEFREMMRSVGLPLDKDNVSRGEGEKEE</sequence>
<reference evidence="11" key="1">
    <citation type="journal article" date="2015" name="Nature">
        <title>Complex archaea that bridge the gap between prokaryotes and eukaryotes.</title>
        <authorList>
            <person name="Spang A."/>
            <person name="Saw J.H."/>
            <person name="Jorgensen S.L."/>
            <person name="Zaremba-Niedzwiedzka K."/>
            <person name="Martijn J."/>
            <person name="Lind A.E."/>
            <person name="van Eijk R."/>
            <person name="Schleper C."/>
            <person name="Guy L."/>
            <person name="Ettema T.J."/>
        </authorList>
    </citation>
    <scope>NUCLEOTIDE SEQUENCE</scope>
</reference>
<evidence type="ECO:0000256" key="7">
    <source>
        <dbReference type="ARBA" id="ARBA00023002"/>
    </source>
</evidence>
<evidence type="ECO:0000256" key="1">
    <source>
        <dbReference type="ARBA" id="ARBA00004651"/>
    </source>
</evidence>
<keyword evidence="3" id="KW-1003">Cell membrane</keyword>
<dbReference type="GO" id="GO:0019645">
    <property type="term" value="P:anaerobic electron transport chain"/>
    <property type="evidence" value="ECO:0007669"/>
    <property type="project" value="TreeGrafter"/>
</dbReference>
<feature type="non-terminal residue" evidence="11">
    <location>
        <position position="1"/>
    </location>
</feature>
<keyword evidence="2" id="KW-0813">Transport</keyword>
<accession>A0A0F8Z1U4</accession>
<dbReference type="GO" id="GO:0005886">
    <property type="term" value="C:plasma membrane"/>
    <property type="evidence" value="ECO:0007669"/>
    <property type="project" value="UniProtKB-SubCell"/>
</dbReference>
<dbReference type="InterPro" id="IPR051936">
    <property type="entry name" value="Heme-iron_electron_transfer"/>
</dbReference>
<keyword evidence="4 9" id="KW-0812">Transmembrane</keyword>
<feature type="transmembrane region" description="Helical" evidence="9">
    <location>
        <begin position="180"/>
        <end position="197"/>
    </location>
</feature>
<dbReference type="Gene3D" id="1.20.950.20">
    <property type="entry name" value="Transmembrane di-heme cytochromes, Chain C"/>
    <property type="match status" value="1"/>
</dbReference>
<feature type="transmembrane region" description="Helical" evidence="9">
    <location>
        <begin position="227"/>
        <end position="245"/>
    </location>
</feature>
<dbReference type="EMBL" id="LAZR01062997">
    <property type="protein sequence ID" value="KKK60384.1"/>
    <property type="molecule type" value="Genomic_DNA"/>
</dbReference>
<keyword evidence="7" id="KW-0560">Oxidoreductase</keyword>
<dbReference type="InterPro" id="IPR023234">
    <property type="entry name" value="NarG-like_domain"/>
</dbReference>
<evidence type="ECO:0000256" key="5">
    <source>
        <dbReference type="ARBA" id="ARBA00022982"/>
    </source>
</evidence>
<evidence type="ECO:0000256" key="3">
    <source>
        <dbReference type="ARBA" id="ARBA00022475"/>
    </source>
</evidence>
<name>A0A0F8Z1U4_9ZZZZ</name>
<evidence type="ECO:0000256" key="8">
    <source>
        <dbReference type="ARBA" id="ARBA00023136"/>
    </source>
</evidence>
<dbReference type="GO" id="GO:0008940">
    <property type="term" value="F:nitrate reductase activity"/>
    <property type="evidence" value="ECO:0007669"/>
    <property type="project" value="TreeGrafter"/>
</dbReference>